<feature type="coiled-coil region" evidence="1">
    <location>
        <begin position="86"/>
        <end position="113"/>
    </location>
</feature>
<gene>
    <name evidence="2" type="ORF">SAMN04488040_2784</name>
</gene>
<dbReference type="AlphaFoldDB" id="A0A1I6UKB5"/>
<dbReference type="OrthoDB" id="9778236at2"/>
<dbReference type="GO" id="GO:0005886">
    <property type="term" value="C:plasma membrane"/>
    <property type="evidence" value="ECO:0007669"/>
    <property type="project" value="TreeGrafter"/>
</dbReference>
<dbReference type="PANTHER" id="PTHR30438:SF2">
    <property type="entry name" value="MEMBRANE PROTEIN"/>
    <property type="match status" value="1"/>
</dbReference>
<organism evidence="2 3">
    <name type="scientific">Sulfitobacter marinus</name>
    <dbReference type="NCBI Taxonomy" id="394264"/>
    <lineage>
        <taxon>Bacteria</taxon>
        <taxon>Pseudomonadati</taxon>
        <taxon>Pseudomonadota</taxon>
        <taxon>Alphaproteobacteria</taxon>
        <taxon>Rhodobacterales</taxon>
        <taxon>Roseobacteraceae</taxon>
        <taxon>Sulfitobacter</taxon>
    </lineage>
</organism>
<evidence type="ECO:0000313" key="3">
    <source>
        <dbReference type="Proteomes" id="UP000199239"/>
    </source>
</evidence>
<dbReference type="Gene3D" id="2.40.50.100">
    <property type="match status" value="1"/>
</dbReference>
<dbReference type="GO" id="GO:1990195">
    <property type="term" value="C:macrolide transmembrane transporter complex"/>
    <property type="evidence" value="ECO:0007669"/>
    <property type="project" value="InterPro"/>
</dbReference>
<accession>A0A1I6UKB5</accession>
<evidence type="ECO:0000256" key="1">
    <source>
        <dbReference type="SAM" id="Coils"/>
    </source>
</evidence>
<keyword evidence="1" id="KW-0175">Coiled coil</keyword>
<protein>
    <submittedName>
        <fullName evidence="2">HlyD family secretion protein</fullName>
    </submittedName>
</protein>
<dbReference type="STRING" id="394264.SAMN04488040_2784"/>
<dbReference type="Gene3D" id="2.40.30.170">
    <property type="match status" value="1"/>
</dbReference>
<dbReference type="Proteomes" id="UP000199239">
    <property type="component" value="Unassembled WGS sequence"/>
</dbReference>
<reference evidence="3" key="1">
    <citation type="submission" date="2016-10" db="EMBL/GenBank/DDBJ databases">
        <authorList>
            <person name="Varghese N."/>
            <person name="Submissions S."/>
        </authorList>
    </citation>
    <scope>NUCLEOTIDE SEQUENCE [LARGE SCALE GENOMIC DNA]</scope>
    <source>
        <strain evidence="3">DSM 23422</strain>
    </source>
</reference>
<dbReference type="GO" id="GO:0019898">
    <property type="term" value="C:extrinsic component of membrane"/>
    <property type="evidence" value="ECO:0007669"/>
    <property type="project" value="InterPro"/>
</dbReference>
<dbReference type="RefSeq" id="WP_093916941.1">
    <property type="nucleotide sequence ID" value="NZ_FPAJ01000004.1"/>
</dbReference>
<dbReference type="InterPro" id="IPR030190">
    <property type="entry name" value="MacA_alpha-hairpin_sf"/>
</dbReference>
<dbReference type="Gene3D" id="6.10.140.1990">
    <property type="match status" value="1"/>
</dbReference>
<sequence length="326" mass="35125">MNKKLLIFVFVLLAAAGAGALWWQNSLRMAVPDGISSSNGRIEAERIEIATKLAGRIAKVFVTEGDWVEAGQLIAEMETFDLDAQLHASEAAVRQAEQQKLQAEALLRQRRSEVLTAEAEFRRVEKLAKDGFHSEAQLDAQRTVLDTARAALAAAEAGIPLADANIAAAEASVERLQSLIADAKLTAPRAGRVQYVLAHSGEILGAGGRVVTLTDLSDMYMSIFLPSGDAGRLAIGAEARIILDAIPDYVIPATVTFVASTAQFTPRSVETQEERNQLMFRVKLTIAPELLVDYQDRARAGVPGVGYVLVKDGAVWPANLAVRLPQ</sequence>
<name>A0A1I6UKB5_9RHOB</name>
<proteinExistence type="predicted"/>
<dbReference type="SUPFAM" id="SSF111369">
    <property type="entry name" value="HlyD-like secretion proteins"/>
    <property type="match status" value="1"/>
</dbReference>
<dbReference type="PANTHER" id="PTHR30438">
    <property type="entry name" value="36 KDA ANTIGEN-RELATED"/>
    <property type="match status" value="1"/>
</dbReference>
<dbReference type="EMBL" id="FPAJ01000004">
    <property type="protein sequence ID" value="SFT01727.1"/>
    <property type="molecule type" value="Genomic_DNA"/>
</dbReference>
<keyword evidence="3" id="KW-1185">Reference proteome</keyword>
<evidence type="ECO:0000313" key="2">
    <source>
        <dbReference type="EMBL" id="SFT01727.1"/>
    </source>
</evidence>
<dbReference type="GO" id="GO:1990961">
    <property type="term" value="P:xenobiotic detoxification by transmembrane export across the plasma membrane"/>
    <property type="evidence" value="ECO:0007669"/>
    <property type="project" value="InterPro"/>
</dbReference>